<dbReference type="InterPro" id="IPR001650">
    <property type="entry name" value="Helicase_C-like"/>
</dbReference>
<dbReference type="GO" id="GO:0016787">
    <property type="term" value="F:hydrolase activity"/>
    <property type="evidence" value="ECO:0007669"/>
    <property type="project" value="UniProtKB-KW"/>
</dbReference>
<dbReference type="InterPro" id="IPR011545">
    <property type="entry name" value="DEAD/DEAH_box_helicase_dom"/>
</dbReference>
<evidence type="ECO:0000313" key="13">
    <source>
        <dbReference type="EMBL" id="SEQ65902.1"/>
    </source>
</evidence>
<dbReference type="EMBL" id="FOGD01000002">
    <property type="protein sequence ID" value="SEQ65902.1"/>
    <property type="molecule type" value="Genomic_DNA"/>
</dbReference>
<dbReference type="GO" id="GO:0005829">
    <property type="term" value="C:cytosol"/>
    <property type="evidence" value="ECO:0007669"/>
    <property type="project" value="TreeGrafter"/>
</dbReference>
<proteinExistence type="inferred from homology"/>
<dbReference type="CDD" id="cd18787">
    <property type="entry name" value="SF2_C_DEAD"/>
    <property type="match status" value="1"/>
</dbReference>
<dbReference type="GO" id="GO:0003724">
    <property type="term" value="F:RNA helicase activity"/>
    <property type="evidence" value="ECO:0007669"/>
    <property type="project" value="InterPro"/>
</dbReference>
<dbReference type="RefSeq" id="WP_091453564.1">
    <property type="nucleotide sequence ID" value="NZ_FOGD01000002.1"/>
</dbReference>
<dbReference type="OrthoDB" id="8520957at2"/>
<name>A0A1H9HUI0_9BURK</name>
<dbReference type="InterPro" id="IPR014014">
    <property type="entry name" value="RNA_helicase_DEAD_Q_motif"/>
</dbReference>
<dbReference type="GO" id="GO:0005524">
    <property type="term" value="F:ATP binding"/>
    <property type="evidence" value="ECO:0007669"/>
    <property type="project" value="UniProtKB-KW"/>
</dbReference>
<dbReference type="AlphaFoldDB" id="A0A1H9HUI0"/>
<evidence type="ECO:0000256" key="6">
    <source>
        <dbReference type="PROSITE-ProRule" id="PRU00552"/>
    </source>
</evidence>
<dbReference type="CDD" id="cd00268">
    <property type="entry name" value="DEADc"/>
    <property type="match status" value="1"/>
</dbReference>
<dbReference type="InterPro" id="IPR000629">
    <property type="entry name" value="RNA-helicase_DEAD-box_CS"/>
</dbReference>
<keyword evidence="1 7" id="KW-0547">Nucleotide-binding</keyword>
<dbReference type="InterPro" id="IPR027417">
    <property type="entry name" value="P-loop_NTPase"/>
</dbReference>
<evidence type="ECO:0000256" key="5">
    <source>
        <dbReference type="ARBA" id="ARBA00038437"/>
    </source>
</evidence>
<dbReference type="PROSITE" id="PS51194">
    <property type="entry name" value="HELICASE_CTER"/>
    <property type="match status" value="1"/>
</dbReference>
<evidence type="ECO:0000256" key="4">
    <source>
        <dbReference type="ARBA" id="ARBA00022840"/>
    </source>
</evidence>
<sequence>MPFASLGLSPALAHAASALGFTVPTPIQTQAIPAILQGADVWASARTGSGKTAAFALPALQQHQNLLLARHSGGGARRVHTLVVVPTRELAAQVGEVLRSLGQPLSQPPKVVVAFGGVSINPQMMALRGGADIVVATPGRLLDLVDQRALRLSAVQLLVLDEADRLLDLGFSEELNRVLALLPAQRQTLLFSATFPDSVQALAQSLLRSPVRIEVAASEDETHADATILQRALAVDDKRRTQLLLKLIKDEGWDRVLVFVATKYTAEHVAEKLYRAKVFATPFHGDLSQGARTQVLDEFKANRWQVVVTTDLAARGIDIAQLPVVVNYDLPRSTEDYTHRIGRTGRAGESGLAVTFVTPASQAHWQLIEKRQHLSLPLEHIAGFEPTEVAPAPSPSNGGIKGKRPSKKDKLRAAQAASAQSSPK</sequence>
<evidence type="ECO:0000256" key="7">
    <source>
        <dbReference type="RuleBase" id="RU000492"/>
    </source>
</evidence>
<dbReference type="InterPro" id="IPR050079">
    <property type="entry name" value="DEAD_box_RNA_helicase"/>
</dbReference>
<dbReference type="InterPro" id="IPR044742">
    <property type="entry name" value="DEAD/DEAH_RhlB"/>
</dbReference>
<feature type="signal peptide" evidence="9">
    <location>
        <begin position="1"/>
        <end position="15"/>
    </location>
</feature>
<feature type="domain" description="Helicase C-terminal" evidence="11">
    <location>
        <begin position="239"/>
        <end position="392"/>
    </location>
</feature>
<feature type="short sequence motif" description="Q motif" evidence="6">
    <location>
        <begin position="1"/>
        <end position="29"/>
    </location>
</feature>
<evidence type="ECO:0000259" key="11">
    <source>
        <dbReference type="PROSITE" id="PS51194"/>
    </source>
</evidence>
<dbReference type="SMART" id="SM00487">
    <property type="entry name" value="DEXDc"/>
    <property type="match status" value="1"/>
</dbReference>
<feature type="domain" description="Helicase ATP-binding" evidence="10">
    <location>
        <begin position="32"/>
        <end position="213"/>
    </location>
</feature>
<evidence type="ECO:0000256" key="2">
    <source>
        <dbReference type="ARBA" id="ARBA00022801"/>
    </source>
</evidence>
<keyword evidence="2 7" id="KW-0378">Hydrolase</keyword>
<dbReference type="InterPro" id="IPR014001">
    <property type="entry name" value="Helicase_ATP-bd"/>
</dbReference>
<evidence type="ECO:0000256" key="8">
    <source>
        <dbReference type="SAM" id="MobiDB-lite"/>
    </source>
</evidence>
<feature type="compositionally biased region" description="Basic residues" evidence="8">
    <location>
        <begin position="401"/>
        <end position="410"/>
    </location>
</feature>
<evidence type="ECO:0000259" key="12">
    <source>
        <dbReference type="PROSITE" id="PS51195"/>
    </source>
</evidence>
<feature type="chain" id="PRO_5012113799" evidence="9">
    <location>
        <begin position="16"/>
        <end position="424"/>
    </location>
</feature>
<feature type="region of interest" description="Disordered" evidence="8">
    <location>
        <begin position="386"/>
        <end position="424"/>
    </location>
</feature>
<feature type="compositionally biased region" description="Low complexity" evidence="8">
    <location>
        <begin position="413"/>
        <end position="424"/>
    </location>
</feature>
<evidence type="ECO:0000259" key="10">
    <source>
        <dbReference type="PROSITE" id="PS51192"/>
    </source>
</evidence>
<dbReference type="PANTHER" id="PTHR47959">
    <property type="entry name" value="ATP-DEPENDENT RNA HELICASE RHLE-RELATED"/>
    <property type="match status" value="1"/>
</dbReference>
<dbReference type="PROSITE" id="PS00039">
    <property type="entry name" value="DEAD_ATP_HELICASE"/>
    <property type="match status" value="1"/>
</dbReference>
<keyword evidence="3 7" id="KW-0347">Helicase</keyword>
<dbReference type="Gene3D" id="3.40.50.300">
    <property type="entry name" value="P-loop containing nucleotide triphosphate hydrolases"/>
    <property type="match status" value="2"/>
</dbReference>
<dbReference type="PROSITE" id="PS51192">
    <property type="entry name" value="HELICASE_ATP_BIND_1"/>
    <property type="match status" value="1"/>
</dbReference>
<reference evidence="13 14" key="1">
    <citation type="submission" date="2016-10" db="EMBL/GenBank/DDBJ databases">
        <authorList>
            <person name="de Groot N.N."/>
        </authorList>
    </citation>
    <scope>NUCLEOTIDE SEQUENCE [LARGE SCALE GENOMIC DNA]</scope>
    <source>
        <strain evidence="13 14">ATCC 35958</strain>
    </source>
</reference>
<dbReference type="PANTHER" id="PTHR47959:SF13">
    <property type="entry name" value="ATP-DEPENDENT RNA HELICASE RHLE"/>
    <property type="match status" value="1"/>
</dbReference>
<comment type="similarity">
    <text evidence="5 7">Belongs to the DEAD box helicase family.</text>
</comment>
<organism evidence="13 14">
    <name type="scientific">Giesbergeria anulus</name>
    <dbReference type="NCBI Taxonomy" id="180197"/>
    <lineage>
        <taxon>Bacteria</taxon>
        <taxon>Pseudomonadati</taxon>
        <taxon>Pseudomonadota</taxon>
        <taxon>Betaproteobacteria</taxon>
        <taxon>Burkholderiales</taxon>
        <taxon>Comamonadaceae</taxon>
        <taxon>Giesbergeria</taxon>
    </lineage>
</organism>
<accession>A0A1H9HUI0</accession>
<dbReference type="STRING" id="180197.SAMN02982919_00924"/>
<evidence type="ECO:0000256" key="1">
    <source>
        <dbReference type="ARBA" id="ARBA00022741"/>
    </source>
</evidence>
<dbReference type="SMART" id="SM00490">
    <property type="entry name" value="HELICc"/>
    <property type="match status" value="1"/>
</dbReference>
<evidence type="ECO:0000256" key="3">
    <source>
        <dbReference type="ARBA" id="ARBA00022806"/>
    </source>
</evidence>
<evidence type="ECO:0000313" key="14">
    <source>
        <dbReference type="Proteomes" id="UP000199766"/>
    </source>
</evidence>
<keyword evidence="14" id="KW-1185">Reference proteome</keyword>
<dbReference type="PROSITE" id="PS51195">
    <property type="entry name" value="Q_MOTIF"/>
    <property type="match status" value="1"/>
</dbReference>
<dbReference type="Proteomes" id="UP000199766">
    <property type="component" value="Unassembled WGS sequence"/>
</dbReference>
<protein>
    <submittedName>
        <fullName evidence="13">Superfamily II DNA and RNA helicase</fullName>
    </submittedName>
</protein>
<evidence type="ECO:0000256" key="9">
    <source>
        <dbReference type="SAM" id="SignalP"/>
    </source>
</evidence>
<dbReference type="GO" id="GO:0003676">
    <property type="term" value="F:nucleic acid binding"/>
    <property type="evidence" value="ECO:0007669"/>
    <property type="project" value="InterPro"/>
</dbReference>
<dbReference type="Pfam" id="PF00270">
    <property type="entry name" value="DEAD"/>
    <property type="match status" value="1"/>
</dbReference>
<keyword evidence="4 7" id="KW-0067">ATP-binding</keyword>
<dbReference type="SUPFAM" id="SSF52540">
    <property type="entry name" value="P-loop containing nucleoside triphosphate hydrolases"/>
    <property type="match status" value="1"/>
</dbReference>
<gene>
    <name evidence="13" type="ORF">SAMN02982919_00924</name>
</gene>
<feature type="domain" description="DEAD-box RNA helicase Q" evidence="12">
    <location>
        <begin position="1"/>
        <end position="29"/>
    </location>
</feature>
<dbReference type="Pfam" id="PF00271">
    <property type="entry name" value="Helicase_C"/>
    <property type="match status" value="1"/>
</dbReference>
<keyword evidence="9" id="KW-0732">Signal</keyword>